<dbReference type="CAZy" id="GH102">
    <property type="family name" value="Glycoside Hydrolase Family 102"/>
</dbReference>
<dbReference type="Pfam" id="PF06725">
    <property type="entry name" value="3D"/>
    <property type="match status" value="1"/>
</dbReference>
<comment type="catalytic activity">
    <reaction evidence="1">
        <text>Exolytic cleavage of the (1-&gt;4)-beta-glycosidic linkage between N-acetylmuramic acid (MurNAc) and N-acetylglucosamine (GlcNAc) residues in peptidoglycan, from either the reducing or the non-reducing ends of the peptidoglycan chains, with concomitant formation of a 1,6-anhydrobond in the MurNAc residue.</text>
        <dbReference type="EC" id="4.2.2.n1"/>
    </reaction>
</comment>
<dbReference type="KEGG" id="dsa:Desal_1024"/>
<dbReference type="InterPro" id="IPR036908">
    <property type="entry name" value="RlpA-like_sf"/>
</dbReference>
<reference evidence="7 8" key="1">
    <citation type="submission" date="2009-06" db="EMBL/GenBank/DDBJ databases">
        <title>Complete sequence of Desulfovibrio salexigens DSM 2638.</title>
        <authorList>
            <consortium name="US DOE Joint Genome Institute"/>
            <person name="Lucas S."/>
            <person name="Copeland A."/>
            <person name="Lapidus A."/>
            <person name="Glavina del Rio T."/>
            <person name="Tice H."/>
            <person name="Bruce D."/>
            <person name="Goodwin L."/>
            <person name="Pitluck S."/>
            <person name="Munk A.C."/>
            <person name="Brettin T."/>
            <person name="Detter J.C."/>
            <person name="Han C."/>
            <person name="Tapia R."/>
            <person name="Larimer F."/>
            <person name="Land M."/>
            <person name="Hauser L."/>
            <person name="Kyrpides N."/>
            <person name="Anderson I."/>
            <person name="Wall J.D."/>
            <person name="Arkin A.P."/>
            <person name="Dehal P."/>
            <person name="Chivian D."/>
            <person name="Giles B."/>
            <person name="Hazen T.C."/>
        </authorList>
    </citation>
    <scope>NUCLEOTIDE SEQUENCE [LARGE SCALE GENOMIC DNA]</scope>
    <source>
        <strain evidence="8">ATCC 14822 / DSM 2638 / NCIMB 8403 / VKM B-1763</strain>
    </source>
</reference>
<dbReference type="GO" id="GO:0009253">
    <property type="term" value="P:peptidoglycan catabolic process"/>
    <property type="evidence" value="ECO:0007669"/>
    <property type="project" value="TreeGrafter"/>
</dbReference>
<evidence type="ECO:0000256" key="3">
    <source>
        <dbReference type="ARBA" id="ARBA00023239"/>
    </source>
</evidence>
<accession>C6C0F5</accession>
<evidence type="ECO:0000313" key="8">
    <source>
        <dbReference type="Proteomes" id="UP000002601"/>
    </source>
</evidence>
<dbReference type="SMART" id="SM00925">
    <property type="entry name" value="MltA"/>
    <property type="match status" value="1"/>
</dbReference>
<dbReference type="Proteomes" id="UP000002601">
    <property type="component" value="Chromosome"/>
</dbReference>
<dbReference type="InterPro" id="IPR005300">
    <property type="entry name" value="MltA_B"/>
</dbReference>
<evidence type="ECO:0000256" key="2">
    <source>
        <dbReference type="ARBA" id="ARBA00012587"/>
    </source>
</evidence>
<dbReference type="AlphaFoldDB" id="C6C0F5"/>
<dbReference type="PIRSF" id="PIRSF019422">
    <property type="entry name" value="MltA"/>
    <property type="match status" value="1"/>
</dbReference>
<evidence type="ECO:0000256" key="5">
    <source>
        <dbReference type="ARBA" id="ARBA00030918"/>
    </source>
</evidence>
<dbReference type="HOGENOM" id="CLU_037751_1_1_7"/>
<dbReference type="OrthoDB" id="9783686at2"/>
<dbReference type="RefSeq" id="WP_015850908.1">
    <property type="nucleotide sequence ID" value="NC_012881.1"/>
</dbReference>
<keyword evidence="8" id="KW-1185">Reference proteome</keyword>
<dbReference type="EC" id="4.2.2.n1" evidence="2"/>
<sequence length="426" mass="48297">MKKNISIIRLLAVFCLFSVFLCGCATKVSTLPKKRVVSQGTKTKVWKSKKESGKFISGPVRYSKLPDQASTLAARRLSVQSQSMRTWRELGPQIRKSIEYVQRNPSGGLALRRNELRLTWGQLRKSLEDLERLLPRLDRNPELLGKYFVWYELQSGAEMTGYYTPVIDASLTKTGPYKYPVYRLPPDLRKARPGQTHPWSEQLRKAYRVENGKILPYHSRRAIDIDKVLAGRGLEVAWLKDPVDLFYMHVQGGGVLRLPDGRLRTAVFSGSNGRSFKGLGSIMLHSGVLKKSQLSREKIKAWLLNNPRQMWELMAKNESYIFFKVTRGQPQAAIGKPLKSMVSLATDPQLIPLGSIVGFRTDIYPKRGQPSRRVNGIGLAQDTGKAIKGTRLDYYIGTGNQFKYPAHHLKKQVPVYLLISKSALRR</sequence>
<keyword evidence="3" id="KW-0456">Lyase</keyword>
<evidence type="ECO:0000259" key="6">
    <source>
        <dbReference type="SMART" id="SM00925"/>
    </source>
</evidence>
<dbReference type="PANTHER" id="PTHR30124:SF0">
    <property type="entry name" value="MEMBRANE-BOUND LYTIC MUREIN TRANSGLYCOSYLASE A"/>
    <property type="match status" value="1"/>
</dbReference>
<evidence type="ECO:0000313" key="7">
    <source>
        <dbReference type="EMBL" id="ACS79089.1"/>
    </source>
</evidence>
<dbReference type="Gene3D" id="2.40.240.50">
    <property type="entry name" value="Barwin-like endoglucanases"/>
    <property type="match status" value="1"/>
</dbReference>
<dbReference type="EMBL" id="CP001649">
    <property type="protein sequence ID" value="ACS79089.1"/>
    <property type="molecule type" value="Genomic_DNA"/>
</dbReference>
<dbReference type="PROSITE" id="PS51257">
    <property type="entry name" value="PROKAR_LIPOPROTEIN"/>
    <property type="match status" value="1"/>
</dbReference>
<dbReference type="GO" id="GO:0004553">
    <property type="term" value="F:hydrolase activity, hydrolyzing O-glycosyl compounds"/>
    <property type="evidence" value="ECO:0007669"/>
    <property type="project" value="InterPro"/>
</dbReference>
<dbReference type="GO" id="GO:0008933">
    <property type="term" value="F:peptidoglycan lytic transglycosylase activity"/>
    <property type="evidence" value="ECO:0007669"/>
    <property type="project" value="TreeGrafter"/>
</dbReference>
<dbReference type="SUPFAM" id="SSF50685">
    <property type="entry name" value="Barwin-like endoglucanases"/>
    <property type="match status" value="1"/>
</dbReference>
<proteinExistence type="predicted"/>
<dbReference type="PANTHER" id="PTHR30124">
    <property type="entry name" value="MEMBRANE-BOUND LYTIC MUREIN TRANSGLYCOSYLASE A"/>
    <property type="match status" value="1"/>
</dbReference>
<dbReference type="CDD" id="cd14668">
    <property type="entry name" value="mlta_B"/>
    <property type="match status" value="1"/>
</dbReference>
<organism evidence="7 8">
    <name type="scientific">Maridesulfovibrio salexigens (strain ATCC 14822 / DSM 2638 / NCIMB 8403 / VKM B-1763)</name>
    <name type="common">Desulfovibrio salexigens</name>
    <dbReference type="NCBI Taxonomy" id="526222"/>
    <lineage>
        <taxon>Bacteria</taxon>
        <taxon>Pseudomonadati</taxon>
        <taxon>Thermodesulfobacteriota</taxon>
        <taxon>Desulfovibrionia</taxon>
        <taxon>Desulfovibrionales</taxon>
        <taxon>Desulfovibrionaceae</taxon>
        <taxon>Maridesulfovibrio</taxon>
    </lineage>
</organism>
<keyword evidence="4" id="KW-0961">Cell wall biogenesis/degradation</keyword>
<feature type="domain" description="Lytic transglycosylase MltA" evidence="6">
    <location>
        <begin position="166"/>
        <end position="324"/>
    </location>
</feature>
<name>C6C0F5_MARSD</name>
<dbReference type="InterPro" id="IPR026044">
    <property type="entry name" value="MltA"/>
</dbReference>
<protein>
    <recommendedName>
        <fullName evidence="2">peptidoglycan lytic exotransglycosylase</fullName>
        <ecNumber evidence="2">4.2.2.n1</ecNumber>
    </recommendedName>
    <alternativeName>
        <fullName evidence="5">Murein hydrolase A</fullName>
    </alternativeName>
</protein>
<dbReference type="STRING" id="526222.Desal_1024"/>
<dbReference type="Pfam" id="PF03562">
    <property type="entry name" value="MltA"/>
    <property type="match status" value="1"/>
</dbReference>
<dbReference type="CDD" id="cd14485">
    <property type="entry name" value="mltA_like_LT_A"/>
    <property type="match status" value="1"/>
</dbReference>
<evidence type="ECO:0000256" key="1">
    <source>
        <dbReference type="ARBA" id="ARBA00001420"/>
    </source>
</evidence>
<dbReference type="Gene3D" id="2.40.40.10">
    <property type="entry name" value="RlpA-like domain"/>
    <property type="match status" value="1"/>
</dbReference>
<dbReference type="GO" id="GO:0071555">
    <property type="term" value="P:cell wall organization"/>
    <property type="evidence" value="ECO:0007669"/>
    <property type="project" value="UniProtKB-KW"/>
</dbReference>
<evidence type="ECO:0000256" key="4">
    <source>
        <dbReference type="ARBA" id="ARBA00023316"/>
    </source>
</evidence>
<gene>
    <name evidence="7" type="ordered locus">Desal_1024</name>
</gene>
<dbReference type="GO" id="GO:0019867">
    <property type="term" value="C:outer membrane"/>
    <property type="evidence" value="ECO:0007669"/>
    <property type="project" value="InterPro"/>
</dbReference>
<dbReference type="GO" id="GO:0009254">
    <property type="term" value="P:peptidoglycan turnover"/>
    <property type="evidence" value="ECO:0007669"/>
    <property type="project" value="InterPro"/>
</dbReference>
<dbReference type="eggNOG" id="COG2821">
    <property type="taxonomic scope" value="Bacteria"/>
</dbReference>
<dbReference type="InterPro" id="IPR010611">
    <property type="entry name" value="3D_dom"/>
</dbReference>